<reference evidence="2 3" key="1">
    <citation type="submission" date="2019-08" db="EMBL/GenBank/DDBJ databases">
        <authorList>
            <person name="Alioto T."/>
            <person name="Alioto T."/>
            <person name="Gomez Garrido J."/>
        </authorList>
    </citation>
    <scope>NUCLEOTIDE SEQUENCE [LARGE SCALE GENOMIC DNA]</scope>
</reference>
<dbReference type="Proteomes" id="UP000325440">
    <property type="component" value="Unassembled WGS sequence"/>
</dbReference>
<keyword evidence="3" id="KW-1185">Reference proteome</keyword>
<proteinExistence type="predicted"/>
<gene>
    <name evidence="2" type="ORF">CINCED_3A011422</name>
</gene>
<evidence type="ECO:0000313" key="3">
    <source>
        <dbReference type="Proteomes" id="UP000325440"/>
    </source>
</evidence>
<organism evidence="2 3">
    <name type="scientific">Cinara cedri</name>
    <dbReference type="NCBI Taxonomy" id="506608"/>
    <lineage>
        <taxon>Eukaryota</taxon>
        <taxon>Metazoa</taxon>
        <taxon>Ecdysozoa</taxon>
        <taxon>Arthropoda</taxon>
        <taxon>Hexapoda</taxon>
        <taxon>Insecta</taxon>
        <taxon>Pterygota</taxon>
        <taxon>Neoptera</taxon>
        <taxon>Paraneoptera</taxon>
        <taxon>Hemiptera</taxon>
        <taxon>Sternorrhyncha</taxon>
        <taxon>Aphidomorpha</taxon>
        <taxon>Aphidoidea</taxon>
        <taxon>Aphididae</taxon>
        <taxon>Lachninae</taxon>
        <taxon>Cinara</taxon>
    </lineage>
</organism>
<evidence type="ECO:0000256" key="1">
    <source>
        <dbReference type="SAM" id="MobiDB-lite"/>
    </source>
</evidence>
<sequence length="53" mass="5895">PCRAVRRAIIRSAAVVQSSRSEPDRSSRNTTTSQNIFRNIVKDLLSKSGYDEG</sequence>
<accession>A0A5E4MFY1</accession>
<name>A0A5E4MFY1_9HEMI</name>
<dbReference type="AlphaFoldDB" id="A0A5E4MFY1"/>
<evidence type="ECO:0000313" key="2">
    <source>
        <dbReference type="EMBL" id="VVC30435.1"/>
    </source>
</evidence>
<feature type="region of interest" description="Disordered" evidence="1">
    <location>
        <begin position="13"/>
        <end position="35"/>
    </location>
</feature>
<protein>
    <submittedName>
        <fullName evidence="2">Uncharacterized protein</fullName>
    </submittedName>
</protein>
<feature type="non-terminal residue" evidence="2">
    <location>
        <position position="1"/>
    </location>
</feature>
<dbReference type="EMBL" id="CABPRJ010000516">
    <property type="protein sequence ID" value="VVC30435.1"/>
    <property type="molecule type" value="Genomic_DNA"/>
</dbReference>